<dbReference type="InterPro" id="IPR001283">
    <property type="entry name" value="CRISP-related"/>
</dbReference>
<sequence>MLSTTTHYASLLWLLGVVISLTIGVEIDNVYVTSTVDASTTVLATPSAPNAASYTSFDDFKRTVLQVSNDYRRSHDANPLVWNETLVKYARNWAEACLWKHSHGPYGENLAFGYPNATAAVDAWGEEGRLYNFHKPTGFTEKTGHFTQLVWKSTTDVGCAAINCGYTDKARRDIDDDNHLLSRAADGTMRAQGWYVVCEYTPAGNVVGAHDKYFRKNVVQSNSSLSASASQPSGAGRMNSGSDLSRKTLLALGGVAVGMSLYT</sequence>
<dbReference type="STRING" id="69771.A0A1V6PGI4"/>
<dbReference type="Gene3D" id="3.40.33.10">
    <property type="entry name" value="CAP"/>
    <property type="match status" value="1"/>
</dbReference>
<dbReference type="AlphaFoldDB" id="A0A1V6PGI4"/>
<dbReference type="InterPro" id="IPR014044">
    <property type="entry name" value="CAP_dom"/>
</dbReference>
<dbReference type="GO" id="GO:0005576">
    <property type="term" value="C:extracellular region"/>
    <property type="evidence" value="ECO:0007669"/>
    <property type="project" value="InterPro"/>
</dbReference>
<dbReference type="PANTHER" id="PTHR10334">
    <property type="entry name" value="CYSTEINE-RICH SECRETORY PROTEIN-RELATED"/>
    <property type="match status" value="1"/>
</dbReference>
<proteinExistence type="predicted"/>
<keyword evidence="4" id="KW-1185">Reference proteome</keyword>
<dbReference type="FunFam" id="3.40.33.10:FF:000031">
    <property type="entry name" value="Extracellular SCP domain-containing protein Pry1"/>
    <property type="match status" value="1"/>
</dbReference>
<keyword evidence="1" id="KW-0732">Signal</keyword>
<evidence type="ECO:0000313" key="4">
    <source>
        <dbReference type="Proteomes" id="UP000191522"/>
    </source>
</evidence>
<dbReference type="PRINTS" id="PR00837">
    <property type="entry name" value="V5TPXLIKE"/>
</dbReference>
<organism evidence="3 4">
    <name type="scientific">Penicillium decumbens</name>
    <dbReference type="NCBI Taxonomy" id="69771"/>
    <lineage>
        <taxon>Eukaryota</taxon>
        <taxon>Fungi</taxon>
        <taxon>Dikarya</taxon>
        <taxon>Ascomycota</taxon>
        <taxon>Pezizomycotina</taxon>
        <taxon>Eurotiomycetes</taxon>
        <taxon>Eurotiomycetidae</taxon>
        <taxon>Eurotiales</taxon>
        <taxon>Aspergillaceae</taxon>
        <taxon>Penicillium</taxon>
    </lineage>
</organism>
<dbReference type="PROSITE" id="PS01009">
    <property type="entry name" value="CRISP_1"/>
    <property type="match status" value="1"/>
</dbReference>
<gene>
    <name evidence="3" type="ORF">PENDEC_c005G00612</name>
</gene>
<feature type="domain" description="SCP" evidence="2">
    <location>
        <begin position="59"/>
        <end position="208"/>
    </location>
</feature>
<comment type="caution">
    <text evidence="3">The sequence shown here is derived from an EMBL/GenBank/DDBJ whole genome shotgun (WGS) entry which is preliminary data.</text>
</comment>
<dbReference type="SMART" id="SM00198">
    <property type="entry name" value="SCP"/>
    <property type="match status" value="1"/>
</dbReference>
<name>A0A1V6PGI4_PENDC</name>
<evidence type="ECO:0000259" key="2">
    <source>
        <dbReference type="SMART" id="SM00198"/>
    </source>
</evidence>
<reference evidence="4" key="1">
    <citation type="journal article" date="2017" name="Nat. Microbiol.">
        <title>Global analysis of biosynthetic gene clusters reveals vast potential of secondary metabolite production in Penicillium species.</title>
        <authorList>
            <person name="Nielsen J.C."/>
            <person name="Grijseels S."/>
            <person name="Prigent S."/>
            <person name="Ji B."/>
            <person name="Dainat J."/>
            <person name="Nielsen K.F."/>
            <person name="Frisvad J.C."/>
            <person name="Workman M."/>
            <person name="Nielsen J."/>
        </authorList>
    </citation>
    <scope>NUCLEOTIDE SEQUENCE [LARGE SCALE GENOMIC DNA]</scope>
    <source>
        <strain evidence="4">IBT 11843</strain>
    </source>
</reference>
<accession>A0A1V6PGI4</accession>
<dbReference type="OMA" id="EPRAQGW"/>
<dbReference type="InterPro" id="IPR035940">
    <property type="entry name" value="CAP_sf"/>
</dbReference>
<dbReference type="SUPFAM" id="SSF55797">
    <property type="entry name" value="PR-1-like"/>
    <property type="match status" value="1"/>
</dbReference>
<feature type="chain" id="PRO_5012189998" description="SCP domain-containing protein" evidence="1">
    <location>
        <begin position="25"/>
        <end position="263"/>
    </location>
</feature>
<dbReference type="OrthoDB" id="337038at2759"/>
<dbReference type="Pfam" id="PF00188">
    <property type="entry name" value="CAP"/>
    <property type="match status" value="1"/>
</dbReference>
<protein>
    <recommendedName>
        <fullName evidence="2">SCP domain-containing protein</fullName>
    </recommendedName>
</protein>
<dbReference type="EMBL" id="MDYL01000005">
    <property type="protein sequence ID" value="OQD76124.1"/>
    <property type="molecule type" value="Genomic_DNA"/>
</dbReference>
<evidence type="ECO:0000313" key="3">
    <source>
        <dbReference type="EMBL" id="OQD76124.1"/>
    </source>
</evidence>
<feature type="signal peptide" evidence="1">
    <location>
        <begin position="1"/>
        <end position="24"/>
    </location>
</feature>
<evidence type="ECO:0000256" key="1">
    <source>
        <dbReference type="SAM" id="SignalP"/>
    </source>
</evidence>
<dbReference type="Proteomes" id="UP000191522">
    <property type="component" value="Unassembled WGS sequence"/>
</dbReference>
<dbReference type="InterPro" id="IPR018244">
    <property type="entry name" value="Allrgn_V5/Tpx1_CS"/>
</dbReference>